<proteinExistence type="predicted"/>
<reference evidence="2" key="1">
    <citation type="submission" date="2020-09" db="EMBL/GenBank/DDBJ databases">
        <title>Genome-Enabled Discovery of Anthraquinone Biosynthesis in Senna tora.</title>
        <authorList>
            <person name="Kang S.-H."/>
            <person name="Pandey R.P."/>
            <person name="Lee C.-M."/>
            <person name="Sim J.-S."/>
            <person name="Jeong J.-T."/>
            <person name="Choi B.-S."/>
            <person name="Jung M."/>
            <person name="Ginzburg D."/>
            <person name="Zhao K."/>
            <person name="Won S.Y."/>
            <person name="Oh T.-J."/>
            <person name="Yu Y."/>
            <person name="Kim N.-H."/>
            <person name="Lee O.R."/>
            <person name="Lee T.-H."/>
            <person name="Bashyal P."/>
            <person name="Kim T.-S."/>
            <person name="Lee W.-H."/>
            <person name="Kawkins C."/>
            <person name="Kim C.-K."/>
            <person name="Kim J.S."/>
            <person name="Ahn B.O."/>
            <person name="Rhee S.Y."/>
            <person name="Sohng J.K."/>
        </authorList>
    </citation>
    <scope>NUCLEOTIDE SEQUENCE</scope>
    <source>
        <tissue evidence="2">Leaf</tissue>
    </source>
</reference>
<feature type="compositionally biased region" description="Basic and acidic residues" evidence="1">
    <location>
        <begin position="25"/>
        <end position="34"/>
    </location>
</feature>
<dbReference type="AlphaFoldDB" id="A0A835CIX4"/>
<name>A0A835CIX4_9FABA</name>
<keyword evidence="3" id="KW-1185">Reference proteome</keyword>
<evidence type="ECO:0000313" key="3">
    <source>
        <dbReference type="Proteomes" id="UP000634136"/>
    </source>
</evidence>
<feature type="compositionally biased region" description="Polar residues" evidence="1">
    <location>
        <begin position="36"/>
        <end position="54"/>
    </location>
</feature>
<sequence length="54" mass="6225">MNKQKFQRKNLGCPEMKFRHQYLEKEQDMFEEKGQFQASGSNSAENSPAGAQSK</sequence>
<gene>
    <name evidence="2" type="ORF">G2W53_000879</name>
</gene>
<accession>A0A835CIX4</accession>
<dbReference type="EMBL" id="JAAIUW010000001">
    <property type="protein sequence ID" value="KAF7843974.1"/>
    <property type="molecule type" value="Genomic_DNA"/>
</dbReference>
<feature type="region of interest" description="Disordered" evidence="1">
    <location>
        <begin position="25"/>
        <end position="54"/>
    </location>
</feature>
<evidence type="ECO:0000256" key="1">
    <source>
        <dbReference type="SAM" id="MobiDB-lite"/>
    </source>
</evidence>
<comment type="caution">
    <text evidence="2">The sequence shown here is derived from an EMBL/GenBank/DDBJ whole genome shotgun (WGS) entry which is preliminary data.</text>
</comment>
<protein>
    <submittedName>
        <fullName evidence="2">Uncharacterized protein</fullName>
    </submittedName>
</protein>
<organism evidence="2 3">
    <name type="scientific">Senna tora</name>
    <dbReference type="NCBI Taxonomy" id="362788"/>
    <lineage>
        <taxon>Eukaryota</taxon>
        <taxon>Viridiplantae</taxon>
        <taxon>Streptophyta</taxon>
        <taxon>Embryophyta</taxon>
        <taxon>Tracheophyta</taxon>
        <taxon>Spermatophyta</taxon>
        <taxon>Magnoliopsida</taxon>
        <taxon>eudicotyledons</taxon>
        <taxon>Gunneridae</taxon>
        <taxon>Pentapetalae</taxon>
        <taxon>rosids</taxon>
        <taxon>fabids</taxon>
        <taxon>Fabales</taxon>
        <taxon>Fabaceae</taxon>
        <taxon>Caesalpinioideae</taxon>
        <taxon>Cassia clade</taxon>
        <taxon>Senna</taxon>
    </lineage>
</organism>
<dbReference type="Proteomes" id="UP000634136">
    <property type="component" value="Unassembled WGS sequence"/>
</dbReference>
<evidence type="ECO:0000313" key="2">
    <source>
        <dbReference type="EMBL" id="KAF7843974.1"/>
    </source>
</evidence>